<accession>E3GGJ8</accession>
<feature type="transmembrane region" description="Helical" evidence="7">
    <location>
        <begin position="47"/>
        <end position="71"/>
    </location>
</feature>
<dbReference type="AlphaFoldDB" id="E3GGJ8"/>
<dbReference type="Pfam" id="PF01757">
    <property type="entry name" value="Acyl_transf_3"/>
    <property type="match status" value="1"/>
</dbReference>
<dbReference type="Proteomes" id="UP000006873">
    <property type="component" value="Chromosome"/>
</dbReference>
<dbReference type="InterPro" id="IPR002656">
    <property type="entry name" value="Acyl_transf_3_dom"/>
</dbReference>
<proteinExistence type="inferred from homology"/>
<evidence type="ECO:0000313" key="10">
    <source>
        <dbReference type="Proteomes" id="UP000006873"/>
    </source>
</evidence>
<dbReference type="KEGG" id="elm:ELI_3856"/>
<feature type="transmembrane region" description="Helical" evidence="7">
    <location>
        <begin position="92"/>
        <end position="111"/>
    </location>
</feature>
<feature type="transmembrane region" description="Helical" evidence="7">
    <location>
        <begin position="162"/>
        <end position="183"/>
    </location>
</feature>
<feature type="transmembrane region" description="Helical" evidence="7">
    <location>
        <begin position="305"/>
        <end position="323"/>
    </location>
</feature>
<dbReference type="eggNOG" id="COG1835">
    <property type="taxonomic scope" value="Bacteria"/>
</dbReference>
<evidence type="ECO:0000256" key="7">
    <source>
        <dbReference type="SAM" id="Phobius"/>
    </source>
</evidence>
<protein>
    <recommendedName>
        <fullName evidence="8">Acyltransferase 3 domain-containing protein</fullName>
    </recommendedName>
</protein>
<dbReference type="RefSeq" id="WP_013382110.1">
    <property type="nucleotide sequence ID" value="NC_014624.2"/>
</dbReference>
<evidence type="ECO:0000256" key="3">
    <source>
        <dbReference type="ARBA" id="ARBA00022475"/>
    </source>
</evidence>
<comment type="similarity">
    <text evidence="2">Belongs to the acyltransferase 3 family.</text>
</comment>
<evidence type="ECO:0000256" key="5">
    <source>
        <dbReference type="ARBA" id="ARBA00022989"/>
    </source>
</evidence>
<evidence type="ECO:0000256" key="1">
    <source>
        <dbReference type="ARBA" id="ARBA00004651"/>
    </source>
</evidence>
<dbReference type="GeneID" id="68364744"/>
<dbReference type="GO" id="GO:0005886">
    <property type="term" value="C:plasma membrane"/>
    <property type="evidence" value="ECO:0007669"/>
    <property type="project" value="UniProtKB-SubCell"/>
</dbReference>
<reference key="1">
    <citation type="submission" date="2010-09" db="EMBL/GenBank/DDBJ databases">
        <authorList>
            <person name="Roh H."/>
            <person name="Ko H.-J."/>
            <person name="Kim D."/>
            <person name="Choi D.G."/>
            <person name="Park S."/>
            <person name="Kim S."/>
            <person name="Kim K.H."/>
            <person name="Chang I.S."/>
            <person name="Choi I.-G."/>
        </authorList>
    </citation>
    <scope>NUCLEOTIDE SEQUENCE</scope>
    <source>
        <strain>KIST612</strain>
    </source>
</reference>
<dbReference type="GO" id="GO:0009246">
    <property type="term" value="P:enterobacterial common antigen biosynthetic process"/>
    <property type="evidence" value="ECO:0007669"/>
    <property type="project" value="TreeGrafter"/>
</dbReference>
<gene>
    <name evidence="9" type="ordered locus">ELI_3856</name>
</gene>
<evidence type="ECO:0000256" key="2">
    <source>
        <dbReference type="ARBA" id="ARBA00007400"/>
    </source>
</evidence>
<keyword evidence="6 7" id="KW-0472">Membrane</keyword>
<evidence type="ECO:0000256" key="6">
    <source>
        <dbReference type="ARBA" id="ARBA00023136"/>
    </source>
</evidence>
<reference evidence="9 10" key="2">
    <citation type="journal article" date="2011" name="J. Bacteriol.">
        <title>Complete genome sequence of a carbon monoxide-utilizing acetogen, Eubacterium limosum KIST612.</title>
        <authorList>
            <person name="Roh H."/>
            <person name="Ko H.J."/>
            <person name="Kim D."/>
            <person name="Choi D.G."/>
            <person name="Park S."/>
            <person name="Kim S."/>
            <person name="Chang I.S."/>
            <person name="Choi I.G."/>
        </authorList>
    </citation>
    <scope>NUCLEOTIDE SEQUENCE [LARGE SCALE GENOMIC DNA]</scope>
    <source>
        <strain evidence="9 10">KIST612</strain>
    </source>
</reference>
<keyword evidence="10" id="KW-1185">Reference proteome</keyword>
<feature type="transmembrane region" description="Helical" evidence="7">
    <location>
        <begin position="189"/>
        <end position="208"/>
    </location>
</feature>
<keyword evidence="3" id="KW-1003">Cell membrane</keyword>
<comment type="subcellular location">
    <subcellularLocation>
        <location evidence="1">Cell membrane</location>
        <topology evidence="1">Multi-pass membrane protein</topology>
    </subcellularLocation>
</comment>
<evidence type="ECO:0000313" key="9">
    <source>
        <dbReference type="EMBL" id="ADO38803.1"/>
    </source>
</evidence>
<keyword evidence="4 7" id="KW-0812">Transmembrane</keyword>
<dbReference type="GO" id="GO:0016413">
    <property type="term" value="F:O-acetyltransferase activity"/>
    <property type="evidence" value="ECO:0007669"/>
    <property type="project" value="TreeGrafter"/>
</dbReference>
<dbReference type="PANTHER" id="PTHR40074:SF2">
    <property type="entry name" value="O-ACETYLTRANSFERASE WECH"/>
    <property type="match status" value="1"/>
</dbReference>
<sequence length="341" mass="39352">MENERLFYLDFIRAFATVSILLTHFNAIYLYINPPMPEKAVITTTVANIYIGNFGVSLFFIISGAALMYVYQEKCNLKDYFKKRFLSIYPMFWMAYIIVFIFYVVMGVPILNQAPLWKVIFTIIGFDGYLMENTATFYILGEWFLGCIILMYLIFPVLKKGVITFPKVTAGLLLILGLISVYFNPTAFPTAKFLFTRLPEFALGMYFIRYIKKVNIFMFLLSSIVLILNTVIHPKINDNIQTAYVGICAFFVLVFVSKYLKSPGIKKISLVISKYSYPIFLVHHVIIAKITSYFNLTTITVKESYMLFFICCCVIIVCAWLLYTTNKILMKNILLIKNTKG</sequence>
<dbReference type="PANTHER" id="PTHR40074">
    <property type="entry name" value="O-ACETYLTRANSFERASE WECH"/>
    <property type="match status" value="1"/>
</dbReference>
<feature type="transmembrane region" description="Helical" evidence="7">
    <location>
        <begin position="135"/>
        <end position="155"/>
    </location>
</feature>
<dbReference type="EMBL" id="CP002273">
    <property type="protein sequence ID" value="ADO38803.1"/>
    <property type="molecule type" value="Genomic_DNA"/>
</dbReference>
<keyword evidence="5 7" id="KW-1133">Transmembrane helix</keyword>
<evidence type="ECO:0000259" key="8">
    <source>
        <dbReference type="Pfam" id="PF01757"/>
    </source>
</evidence>
<feature type="transmembrane region" description="Helical" evidence="7">
    <location>
        <begin position="215"/>
        <end position="236"/>
    </location>
</feature>
<organism evidence="9 10">
    <name type="scientific">Eubacterium callanderi</name>
    <dbReference type="NCBI Taxonomy" id="53442"/>
    <lineage>
        <taxon>Bacteria</taxon>
        <taxon>Bacillati</taxon>
        <taxon>Bacillota</taxon>
        <taxon>Clostridia</taxon>
        <taxon>Eubacteriales</taxon>
        <taxon>Eubacteriaceae</taxon>
        <taxon>Eubacterium</taxon>
    </lineage>
</organism>
<feature type="domain" description="Acyltransferase 3" evidence="8">
    <location>
        <begin position="8"/>
        <end position="323"/>
    </location>
</feature>
<feature type="transmembrane region" description="Helical" evidence="7">
    <location>
        <begin position="242"/>
        <end position="260"/>
    </location>
</feature>
<feature type="transmembrane region" description="Helical" evidence="7">
    <location>
        <begin position="280"/>
        <end position="299"/>
    </location>
</feature>
<evidence type="ECO:0000256" key="4">
    <source>
        <dbReference type="ARBA" id="ARBA00022692"/>
    </source>
</evidence>
<feature type="transmembrane region" description="Helical" evidence="7">
    <location>
        <begin position="12"/>
        <end position="32"/>
    </location>
</feature>
<name>E3GGJ8_9FIRM</name>
<dbReference type="HOGENOM" id="CLU_067759_0_0_9"/>